<dbReference type="EMBL" id="JAMZMM010000027">
    <property type="protein sequence ID" value="MCP2727777.1"/>
    <property type="molecule type" value="Genomic_DNA"/>
</dbReference>
<comment type="caution">
    <text evidence="3">The sequence shown here is derived from an EMBL/GenBank/DDBJ whole genome shotgun (WGS) entry which is preliminary data.</text>
</comment>
<dbReference type="Pfam" id="PF08241">
    <property type="entry name" value="Methyltransf_11"/>
    <property type="match status" value="1"/>
</dbReference>
<dbReference type="AlphaFoldDB" id="A0AAE3GSJ3"/>
<name>A0AAE3GSJ3_9CYAN</name>
<dbReference type="InterPro" id="IPR029063">
    <property type="entry name" value="SAM-dependent_MTases_sf"/>
</dbReference>
<proteinExistence type="predicted"/>
<organism evidence="3 4">
    <name type="scientific">Limnofasciculus baicalensis BBK-W-15</name>
    <dbReference type="NCBI Taxonomy" id="2699891"/>
    <lineage>
        <taxon>Bacteria</taxon>
        <taxon>Bacillati</taxon>
        <taxon>Cyanobacteriota</taxon>
        <taxon>Cyanophyceae</taxon>
        <taxon>Coleofasciculales</taxon>
        <taxon>Coleofasciculaceae</taxon>
        <taxon>Limnofasciculus</taxon>
        <taxon>Limnofasciculus baicalensis</taxon>
    </lineage>
</organism>
<keyword evidence="4" id="KW-1185">Reference proteome</keyword>
<keyword evidence="1" id="KW-0812">Transmembrane</keyword>
<dbReference type="PANTHER" id="PTHR43861">
    <property type="entry name" value="TRANS-ACONITATE 2-METHYLTRANSFERASE-RELATED"/>
    <property type="match status" value="1"/>
</dbReference>
<keyword evidence="3" id="KW-0489">Methyltransferase</keyword>
<evidence type="ECO:0000313" key="4">
    <source>
        <dbReference type="Proteomes" id="UP001204953"/>
    </source>
</evidence>
<dbReference type="CDD" id="cd02440">
    <property type="entry name" value="AdoMet_MTases"/>
    <property type="match status" value="1"/>
</dbReference>
<dbReference type="InterPro" id="IPR013216">
    <property type="entry name" value="Methyltransf_11"/>
</dbReference>
<dbReference type="Proteomes" id="UP001204953">
    <property type="component" value="Unassembled WGS sequence"/>
</dbReference>
<evidence type="ECO:0000256" key="1">
    <source>
        <dbReference type="SAM" id="Phobius"/>
    </source>
</evidence>
<evidence type="ECO:0000259" key="2">
    <source>
        <dbReference type="Pfam" id="PF08241"/>
    </source>
</evidence>
<dbReference type="GO" id="GO:0032259">
    <property type="term" value="P:methylation"/>
    <property type="evidence" value="ECO:0007669"/>
    <property type="project" value="UniProtKB-KW"/>
</dbReference>
<dbReference type="SUPFAM" id="SSF53335">
    <property type="entry name" value="S-adenosyl-L-methionine-dependent methyltransferases"/>
    <property type="match status" value="1"/>
</dbReference>
<dbReference type="GO" id="GO:0008757">
    <property type="term" value="F:S-adenosylmethionine-dependent methyltransferase activity"/>
    <property type="evidence" value="ECO:0007669"/>
    <property type="project" value="InterPro"/>
</dbReference>
<protein>
    <submittedName>
        <fullName evidence="3">Class I SAM-dependent methyltransferase</fullName>
    </submittedName>
</protein>
<evidence type="ECO:0000313" key="3">
    <source>
        <dbReference type="EMBL" id="MCP2727777.1"/>
    </source>
</evidence>
<gene>
    <name evidence="3" type="ORF">NJ959_04700</name>
</gene>
<dbReference type="RefSeq" id="WP_254010585.1">
    <property type="nucleotide sequence ID" value="NZ_JAMZMM010000027.1"/>
</dbReference>
<sequence length="236" mass="27451">MNKVKSQFPKVLPPLTEEQKWIREDFVNYWHQVLPNRYGIVEKFNHGYPLRKMPPTTKRTLEIGSGRGEHLRYENLNSQEYTALELRAEMAAAIRADFPSVEIVIGDCQEHIEVSDNYFDRVLAIHVLEHLPNLPKALDEIKRILKPNGLFSIVIPCEGGFAYSLARNISARRIFEKRYKQSYDWFVACEHINLPHEIIGELHKKQFSIINRTFFPLLVPIINLNLCIGLTVVNEK</sequence>
<keyword evidence="3" id="KW-0808">Transferase</keyword>
<keyword evidence="1" id="KW-1133">Transmembrane helix</keyword>
<reference evidence="3" key="1">
    <citation type="submission" date="2022-06" db="EMBL/GenBank/DDBJ databases">
        <title>New cyanobacteria of genus Symplocastrum in benthos of Lake Baikal.</title>
        <authorList>
            <person name="Sorokovikova E."/>
            <person name="Tikhonova I."/>
            <person name="Krasnopeev A."/>
            <person name="Evseev P."/>
            <person name="Gladkikh A."/>
            <person name="Belykh O."/>
        </authorList>
    </citation>
    <scope>NUCLEOTIDE SEQUENCE</scope>
    <source>
        <strain evidence="3">BBK-W-15</strain>
    </source>
</reference>
<feature type="domain" description="Methyltransferase type 11" evidence="2">
    <location>
        <begin position="61"/>
        <end position="152"/>
    </location>
</feature>
<accession>A0AAE3GSJ3</accession>
<dbReference type="Gene3D" id="3.40.50.150">
    <property type="entry name" value="Vaccinia Virus protein VP39"/>
    <property type="match status" value="1"/>
</dbReference>
<keyword evidence="1" id="KW-0472">Membrane</keyword>
<feature type="transmembrane region" description="Helical" evidence="1">
    <location>
        <begin position="214"/>
        <end position="233"/>
    </location>
</feature>